<dbReference type="GO" id="GO:0000155">
    <property type="term" value="F:phosphorelay sensor kinase activity"/>
    <property type="evidence" value="ECO:0007669"/>
    <property type="project" value="InterPro"/>
</dbReference>
<dbReference type="OrthoDB" id="2514702at2"/>
<keyword evidence="1" id="KW-0812">Transmembrane</keyword>
<reference evidence="4" key="1">
    <citation type="submission" date="2016-10" db="EMBL/GenBank/DDBJ databases">
        <authorList>
            <person name="Varghese N."/>
            <person name="Submissions S."/>
        </authorList>
    </citation>
    <scope>NUCLEOTIDE SEQUENCE [LARGE SCALE GENOMIC DNA]</scope>
    <source>
        <strain evidence="4">DSM 12111</strain>
    </source>
</reference>
<keyword evidence="3" id="KW-0808">Transferase</keyword>
<protein>
    <submittedName>
        <fullName evidence="3">Sensory transduction protein kinase AlgZ</fullName>
    </submittedName>
</protein>
<dbReference type="Gene3D" id="3.30.565.10">
    <property type="entry name" value="Histidine kinase-like ATPase, C-terminal domain"/>
    <property type="match status" value="1"/>
</dbReference>
<accession>A0A1H4UJC6</accession>
<dbReference type="PANTHER" id="PTHR34220:SF7">
    <property type="entry name" value="SENSOR HISTIDINE KINASE YPDA"/>
    <property type="match status" value="1"/>
</dbReference>
<dbReference type="STRING" id="53406.SAMN05421553_1275"/>
<evidence type="ECO:0000313" key="4">
    <source>
        <dbReference type="Proteomes" id="UP000242849"/>
    </source>
</evidence>
<keyword evidence="1" id="KW-1133">Transmembrane helix</keyword>
<dbReference type="PANTHER" id="PTHR34220">
    <property type="entry name" value="SENSOR HISTIDINE KINASE YPDA"/>
    <property type="match status" value="1"/>
</dbReference>
<dbReference type="InterPro" id="IPR050640">
    <property type="entry name" value="Bact_2-comp_sensor_kinase"/>
</dbReference>
<keyword evidence="1" id="KW-0472">Membrane</keyword>
<dbReference type="GO" id="GO:0016020">
    <property type="term" value="C:membrane"/>
    <property type="evidence" value="ECO:0007669"/>
    <property type="project" value="InterPro"/>
</dbReference>
<sequence>MKIKSALSEKQPPLVDDFFVPELCQPEALLSMVLLAELLVLVLVLSEPMLPGFDWVRLALTSLFVQWIVLLSAAVLCRLRPLMARMPAATAGALCCAIVVTLSLICTAVADYYELGGPLPRTGEVNLYLRHALISLIMSALLLRYFYLQSQWRKQEQAELRARIESLQARIRPHFLFNSLNSIASLVVVDPYKAEQAVLDLSDLFRASLAKPGSLVPWREELELAQRYLSIERYRLGERLQLQWEIVDVPDDLPIPQLTLQPLLENALIYGIQPRIEGGLVRVEASYHEGVFQLCVSNPYEQLGEEPPSRGTHQALTNIDARLVALFGPRASLSVERRDGRHFTCLRYPCARPKQEARAL</sequence>
<evidence type="ECO:0000313" key="3">
    <source>
        <dbReference type="EMBL" id="SEC68753.1"/>
    </source>
</evidence>
<gene>
    <name evidence="3" type="ORF">SAMN05421553_1275</name>
</gene>
<proteinExistence type="predicted"/>
<feature type="transmembrane region" description="Helical" evidence="1">
    <location>
        <begin position="91"/>
        <end position="113"/>
    </location>
</feature>
<feature type="transmembrane region" description="Helical" evidence="1">
    <location>
        <begin position="58"/>
        <end position="79"/>
    </location>
</feature>
<dbReference type="InterPro" id="IPR036890">
    <property type="entry name" value="HATPase_C_sf"/>
</dbReference>
<dbReference type="RefSeq" id="WP_090378077.1">
    <property type="nucleotide sequence ID" value="NZ_CP156749.1"/>
</dbReference>
<keyword evidence="4" id="KW-1185">Reference proteome</keyword>
<evidence type="ECO:0000259" key="2">
    <source>
        <dbReference type="Pfam" id="PF06580"/>
    </source>
</evidence>
<feature type="domain" description="Signal transduction histidine kinase internal region" evidence="2">
    <location>
        <begin position="162"/>
        <end position="240"/>
    </location>
</feature>
<feature type="transmembrane region" description="Helical" evidence="1">
    <location>
        <begin position="128"/>
        <end position="147"/>
    </location>
</feature>
<dbReference type="Pfam" id="PF06580">
    <property type="entry name" value="His_kinase"/>
    <property type="match status" value="1"/>
</dbReference>
<dbReference type="EMBL" id="FNSC01000001">
    <property type="protein sequence ID" value="SEC68753.1"/>
    <property type="molecule type" value="Genomic_DNA"/>
</dbReference>
<dbReference type="InterPro" id="IPR010559">
    <property type="entry name" value="Sig_transdc_His_kin_internal"/>
</dbReference>
<name>A0A1H4UJC6_PSEAG</name>
<organism evidence="3 4">
    <name type="scientific">Pseudomonas anguilliseptica</name>
    <dbReference type="NCBI Taxonomy" id="53406"/>
    <lineage>
        <taxon>Bacteria</taxon>
        <taxon>Pseudomonadati</taxon>
        <taxon>Pseudomonadota</taxon>
        <taxon>Gammaproteobacteria</taxon>
        <taxon>Pseudomonadales</taxon>
        <taxon>Pseudomonadaceae</taxon>
        <taxon>Pseudomonas</taxon>
    </lineage>
</organism>
<dbReference type="AlphaFoldDB" id="A0A1H4UJC6"/>
<keyword evidence="3" id="KW-0418">Kinase</keyword>
<evidence type="ECO:0000256" key="1">
    <source>
        <dbReference type="SAM" id="Phobius"/>
    </source>
</evidence>
<feature type="transmembrane region" description="Helical" evidence="1">
    <location>
        <begin position="28"/>
        <end position="46"/>
    </location>
</feature>
<dbReference type="Proteomes" id="UP000242849">
    <property type="component" value="Unassembled WGS sequence"/>
</dbReference>